<proteinExistence type="predicted"/>
<gene>
    <name evidence="1" type="ORF">FRX31_015880</name>
</gene>
<accession>A0A7J6WC47</accession>
<feature type="non-terminal residue" evidence="1">
    <location>
        <position position="67"/>
    </location>
</feature>
<organism evidence="1 2">
    <name type="scientific">Thalictrum thalictroides</name>
    <name type="common">Rue-anemone</name>
    <name type="synonym">Anemone thalictroides</name>
    <dbReference type="NCBI Taxonomy" id="46969"/>
    <lineage>
        <taxon>Eukaryota</taxon>
        <taxon>Viridiplantae</taxon>
        <taxon>Streptophyta</taxon>
        <taxon>Embryophyta</taxon>
        <taxon>Tracheophyta</taxon>
        <taxon>Spermatophyta</taxon>
        <taxon>Magnoliopsida</taxon>
        <taxon>Ranunculales</taxon>
        <taxon>Ranunculaceae</taxon>
        <taxon>Thalictroideae</taxon>
        <taxon>Thalictrum</taxon>
    </lineage>
</organism>
<evidence type="ECO:0000313" key="2">
    <source>
        <dbReference type="Proteomes" id="UP000554482"/>
    </source>
</evidence>
<dbReference type="EMBL" id="JABWDY010018585">
    <property type="protein sequence ID" value="KAF5194533.1"/>
    <property type="molecule type" value="Genomic_DNA"/>
</dbReference>
<comment type="caution">
    <text evidence="1">The sequence shown here is derived from an EMBL/GenBank/DDBJ whole genome shotgun (WGS) entry which is preliminary data.</text>
</comment>
<evidence type="ECO:0000313" key="1">
    <source>
        <dbReference type="EMBL" id="KAF5194533.1"/>
    </source>
</evidence>
<sequence length="67" mass="7156">MMKRTGKIGTDAGGTFITEFGVHAGCAACWTENVDNCARHVLSIIVQPNIGMIRKTTFTSSACSLVH</sequence>
<dbReference type="Proteomes" id="UP000554482">
    <property type="component" value="Unassembled WGS sequence"/>
</dbReference>
<dbReference type="OrthoDB" id="10531549at2759"/>
<keyword evidence="2" id="KW-1185">Reference proteome</keyword>
<reference evidence="1 2" key="1">
    <citation type="submission" date="2020-06" db="EMBL/GenBank/DDBJ databases">
        <title>Transcriptomic and genomic resources for Thalictrum thalictroides and T. hernandezii: Facilitating candidate gene discovery in an emerging model plant lineage.</title>
        <authorList>
            <person name="Arias T."/>
            <person name="Riano-Pachon D.M."/>
            <person name="Di Stilio V.S."/>
        </authorList>
    </citation>
    <scope>NUCLEOTIDE SEQUENCE [LARGE SCALE GENOMIC DNA]</scope>
    <source>
        <strain evidence="2">cv. WT478/WT964</strain>
        <tissue evidence="1">Leaves</tissue>
    </source>
</reference>
<name>A0A7J6WC47_THATH</name>
<dbReference type="AlphaFoldDB" id="A0A7J6WC47"/>
<protein>
    <submittedName>
        <fullName evidence="1">Uncharacterized protein</fullName>
    </submittedName>
</protein>